<dbReference type="Proteomes" id="UP000799640">
    <property type="component" value="Unassembled WGS sequence"/>
</dbReference>
<organism evidence="4 5">
    <name type="scientific">Trichodelitschia bisporula</name>
    <dbReference type="NCBI Taxonomy" id="703511"/>
    <lineage>
        <taxon>Eukaryota</taxon>
        <taxon>Fungi</taxon>
        <taxon>Dikarya</taxon>
        <taxon>Ascomycota</taxon>
        <taxon>Pezizomycotina</taxon>
        <taxon>Dothideomycetes</taxon>
        <taxon>Dothideomycetes incertae sedis</taxon>
        <taxon>Phaeotrichales</taxon>
        <taxon>Phaeotrichaceae</taxon>
        <taxon>Trichodelitschia</taxon>
    </lineage>
</organism>
<evidence type="ECO:0000259" key="3">
    <source>
        <dbReference type="PROSITE" id="PS51471"/>
    </source>
</evidence>
<dbReference type="GO" id="GO:0046872">
    <property type="term" value="F:metal ion binding"/>
    <property type="evidence" value="ECO:0007669"/>
    <property type="project" value="UniProtKB-KW"/>
</dbReference>
<dbReference type="Pfam" id="PF03171">
    <property type="entry name" value="2OG-FeII_Oxy"/>
    <property type="match status" value="1"/>
</dbReference>
<dbReference type="GO" id="GO:0016491">
    <property type="term" value="F:oxidoreductase activity"/>
    <property type="evidence" value="ECO:0007669"/>
    <property type="project" value="UniProtKB-KW"/>
</dbReference>
<keyword evidence="2" id="KW-0560">Oxidoreductase</keyword>
<evidence type="ECO:0000256" key="2">
    <source>
        <dbReference type="RuleBase" id="RU003682"/>
    </source>
</evidence>
<evidence type="ECO:0000313" key="5">
    <source>
        <dbReference type="Proteomes" id="UP000799640"/>
    </source>
</evidence>
<dbReference type="InterPro" id="IPR050231">
    <property type="entry name" value="Iron_ascorbate_oxido_reductase"/>
</dbReference>
<dbReference type="EMBL" id="ML996705">
    <property type="protein sequence ID" value="KAF2396998.1"/>
    <property type="molecule type" value="Genomic_DNA"/>
</dbReference>
<dbReference type="AlphaFoldDB" id="A0A6G1HLQ3"/>
<keyword evidence="5" id="KW-1185">Reference proteome</keyword>
<keyword evidence="2" id="KW-0479">Metal-binding</keyword>
<gene>
    <name evidence="4" type="ORF">EJ06DRAFT_515915</name>
</gene>
<comment type="similarity">
    <text evidence="1 2">Belongs to the iron/ascorbate-dependent oxidoreductase family.</text>
</comment>
<dbReference type="OrthoDB" id="288590at2759"/>
<dbReference type="GO" id="GO:0044283">
    <property type="term" value="P:small molecule biosynthetic process"/>
    <property type="evidence" value="ECO:0007669"/>
    <property type="project" value="UniProtKB-ARBA"/>
</dbReference>
<feature type="domain" description="Fe2OG dioxygenase" evidence="3">
    <location>
        <begin position="179"/>
        <end position="282"/>
    </location>
</feature>
<dbReference type="Gene3D" id="2.60.120.330">
    <property type="entry name" value="B-lactam Antibiotic, Isopenicillin N Synthase, Chain"/>
    <property type="match status" value="1"/>
</dbReference>
<dbReference type="InterPro" id="IPR044861">
    <property type="entry name" value="IPNS-like_FE2OG_OXY"/>
</dbReference>
<dbReference type="PROSITE" id="PS51471">
    <property type="entry name" value="FE2OG_OXY"/>
    <property type="match status" value="1"/>
</dbReference>
<dbReference type="PRINTS" id="PR00682">
    <property type="entry name" value="IPNSYNTHASE"/>
</dbReference>
<dbReference type="SUPFAM" id="SSF51197">
    <property type="entry name" value="Clavaminate synthase-like"/>
    <property type="match status" value="1"/>
</dbReference>
<protein>
    <submittedName>
        <fullName evidence="4">Clavaminate synthase-like protein</fullName>
    </submittedName>
</protein>
<name>A0A6G1HLQ3_9PEZI</name>
<dbReference type="InterPro" id="IPR026992">
    <property type="entry name" value="DIOX_N"/>
</dbReference>
<dbReference type="InterPro" id="IPR005123">
    <property type="entry name" value="Oxoglu/Fe-dep_dioxygenase_dom"/>
</dbReference>
<dbReference type="PANTHER" id="PTHR47990">
    <property type="entry name" value="2-OXOGLUTARATE (2OG) AND FE(II)-DEPENDENT OXYGENASE SUPERFAMILY PROTEIN-RELATED"/>
    <property type="match status" value="1"/>
</dbReference>
<dbReference type="Pfam" id="PF14226">
    <property type="entry name" value="DIOX_N"/>
    <property type="match status" value="1"/>
</dbReference>
<evidence type="ECO:0000256" key="1">
    <source>
        <dbReference type="ARBA" id="ARBA00008056"/>
    </source>
</evidence>
<evidence type="ECO:0000313" key="4">
    <source>
        <dbReference type="EMBL" id="KAF2396998.1"/>
    </source>
</evidence>
<dbReference type="InterPro" id="IPR027443">
    <property type="entry name" value="IPNS-like_sf"/>
</dbReference>
<accession>A0A6G1HLQ3</accession>
<proteinExistence type="inferred from homology"/>
<sequence>MSLPTISLVPFLTPTPSPTPAQLETASALRQACISYGFFHLTDHAIPLTFLSSLLSRTAEFFQTAPAAEKQALKRLPPPLGDNARGYQRLGENITGGQADWQEAIDFYRPWPAHLPPPTSDALLTGPNLYPHTPATLAELLREYVDRCLDLGAALVRAVALALDLTPEETASLHAATSESFWVLRMIGYPPLPPSSASSSSCGAHTDYGLLTLLLASPVPDSLLVQSRDGTWLPVTPVEGAFVVNIGDMLERLTNGEWKSTVHRVEHRGASYRVSCPFFFEPNFDARIEPLPTCVARTGGVAKYEAVEYGAHLVGKIRGNFYD</sequence>
<reference evidence="4" key="1">
    <citation type="journal article" date="2020" name="Stud. Mycol.">
        <title>101 Dothideomycetes genomes: a test case for predicting lifestyles and emergence of pathogens.</title>
        <authorList>
            <person name="Haridas S."/>
            <person name="Albert R."/>
            <person name="Binder M."/>
            <person name="Bloem J."/>
            <person name="Labutti K."/>
            <person name="Salamov A."/>
            <person name="Andreopoulos B."/>
            <person name="Baker S."/>
            <person name="Barry K."/>
            <person name="Bills G."/>
            <person name="Bluhm B."/>
            <person name="Cannon C."/>
            <person name="Castanera R."/>
            <person name="Culley D."/>
            <person name="Daum C."/>
            <person name="Ezra D."/>
            <person name="Gonzalez J."/>
            <person name="Henrissat B."/>
            <person name="Kuo A."/>
            <person name="Liang C."/>
            <person name="Lipzen A."/>
            <person name="Lutzoni F."/>
            <person name="Magnuson J."/>
            <person name="Mondo S."/>
            <person name="Nolan M."/>
            <person name="Ohm R."/>
            <person name="Pangilinan J."/>
            <person name="Park H.-J."/>
            <person name="Ramirez L."/>
            <person name="Alfaro M."/>
            <person name="Sun H."/>
            <person name="Tritt A."/>
            <person name="Yoshinaga Y."/>
            <person name="Zwiers L.-H."/>
            <person name="Turgeon B."/>
            <person name="Goodwin S."/>
            <person name="Spatafora J."/>
            <person name="Crous P."/>
            <person name="Grigoriev I."/>
        </authorList>
    </citation>
    <scope>NUCLEOTIDE SEQUENCE</scope>
    <source>
        <strain evidence="4">CBS 262.69</strain>
    </source>
</reference>
<keyword evidence="2" id="KW-0408">Iron</keyword>